<dbReference type="Proteomes" id="UP000483379">
    <property type="component" value="Unassembled WGS sequence"/>
</dbReference>
<evidence type="ECO:0000259" key="2">
    <source>
        <dbReference type="Pfam" id="PF23343"/>
    </source>
</evidence>
<dbReference type="EMBL" id="JAAIJQ010000104">
    <property type="protein sequence ID" value="NEV64678.1"/>
    <property type="molecule type" value="Genomic_DNA"/>
</dbReference>
<evidence type="ECO:0000256" key="1">
    <source>
        <dbReference type="SAM" id="MobiDB-lite"/>
    </source>
</evidence>
<proteinExistence type="predicted"/>
<gene>
    <name evidence="3" type="ORF">G3446_22885</name>
</gene>
<dbReference type="Pfam" id="PF23343">
    <property type="entry name" value="REP_ORF2-G2P"/>
    <property type="match status" value="1"/>
</dbReference>
<feature type="region of interest" description="Disordered" evidence="1">
    <location>
        <begin position="25"/>
        <end position="72"/>
    </location>
</feature>
<sequence length="297" mass="33579">MDEALSEFRGSDAACWDEWAAMMAEAEPARPGEATAEPARAGEAGPGLVSSKTSDTHRENSGSPAASADRKTCTLERNPARLKRMQRTVRESSRLLQEEIQHGGFRYWAVFLTLTYAPDQDWEPGHVSAFMKTLREHLRRRKIRARYVWVMELMKNGKPHYHVVVWLPRGHKLPKPDDAGWWPWGSTNIQAARSPVGYLSKYASKGAPELDDPYKPQIPPGARLSGNGGLSKAARQVRSWRLCPAWVRELFTVEDRPVRAPGGGWLSRATGHWEPPRWRIKECAVDWSWITFEEIGA</sequence>
<comment type="caution">
    <text evidence="3">The sequence shown here is derived from an EMBL/GenBank/DDBJ whole genome shotgun (WGS) entry which is preliminary data.</text>
</comment>
<reference evidence="3 4" key="1">
    <citation type="submission" date="2020-02" db="EMBL/GenBank/DDBJ databases">
        <title>Genome sequences of Thiorhodococcus mannitoliphagus and Thiorhodococcus minor, purple sulfur photosynthetic bacteria in the gammaproteobacterial family, Chromatiaceae.</title>
        <authorList>
            <person name="Aviles F.A."/>
            <person name="Meyer T.E."/>
            <person name="Kyndt J.A."/>
        </authorList>
    </citation>
    <scope>NUCLEOTIDE SEQUENCE [LARGE SCALE GENOMIC DNA]</scope>
    <source>
        <strain evidence="3 4">DSM 11518</strain>
    </source>
</reference>
<keyword evidence="4" id="KW-1185">Reference proteome</keyword>
<organism evidence="3 4">
    <name type="scientific">Thiorhodococcus minor</name>
    <dbReference type="NCBI Taxonomy" id="57489"/>
    <lineage>
        <taxon>Bacteria</taxon>
        <taxon>Pseudomonadati</taxon>
        <taxon>Pseudomonadota</taxon>
        <taxon>Gammaproteobacteria</taxon>
        <taxon>Chromatiales</taxon>
        <taxon>Chromatiaceae</taxon>
        <taxon>Thiorhodococcus</taxon>
    </lineage>
</organism>
<protein>
    <recommendedName>
        <fullName evidence="2">Replication-associated protein ORF2/G2P domain-containing protein</fullName>
    </recommendedName>
</protein>
<dbReference type="RefSeq" id="WP_164455650.1">
    <property type="nucleotide sequence ID" value="NZ_JAAIJQ010000104.1"/>
</dbReference>
<name>A0A6M0K4H8_9GAMM</name>
<dbReference type="AlphaFoldDB" id="A0A6M0K4H8"/>
<accession>A0A6M0K4H8</accession>
<feature type="compositionally biased region" description="Low complexity" evidence="1">
    <location>
        <begin position="25"/>
        <end position="47"/>
    </location>
</feature>
<dbReference type="InterPro" id="IPR056906">
    <property type="entry name" value="ORF2/G2P_dom"/>
</dbReference>
<evidence type="ECO:0000313" key="3">
    <source>
        <dbReference type="EMBL" id="NEV64678.1"/>
    </source>
</evidence>
<feature type="domain" description="Replication-associated protein ORF2/G2P" evidence="2">
    <location>
        <begin position="110"/>
        <end position="206"/>
    </location>
</feature>
<evidence type="ECO:0000313" key="4">
    <source>
        <dbReference type="Proteomes" id="UP000483379"/>
    </source>
</evidence>